<evidence type="ECO:0000256" key="6">
    <source>
        <dbReference type="PIRSR" id="PIRSR037217-1"/>
    </source>
</evidence>
<feature type="binding site" evidence="7">
    <location>
        <position position="567"/>
    </location>
    <ligand>
        <name>Zn(2+)</name>
        <dbReference type="ChEBI" id="CHEBI:29105"/>
        <label>1</label>
    </ligand>
</feature>
<name>A0AA38PUN8_9AGAR</name>
<keyword evidence="5 7" id="KW-0862">Zinc</keyword>
<dbReference type="Pfam" id="PF01546">
    <property type="entry name" value="Peptidase_M20"/>
    <property type="match status" value="1"/>
</dbReference>
<proteinExistence type="inferred from homology"/>
<dbReference type="Gene3D" id="1.10.150.900">
    <property type="match status" value="1"/>
</dbReference>
<feature type="domain" description="Peptidase M20 dimerisation" evidence="8">
    <location>
        <begin position="298"/>
        <end position="451"/>
    </location>
</feature>
<dbReference type="PANTHER" id="PTHR45962">
    <property type="entry name" value="N-FATTY-ACYL-AMINO ACID SYNTHASE/HYDROLASE PM20D1"/>
    <property type="match status" value="1"/>
</dbReference>
<sequence length="595" mass="65721">MRSNTPITILCGALVLFGGWIKSEKILASVAPIVQLLQTSEPPVIIRCPQADPLFPTVHSKLSKQIDLVYSSQAFKLASYQLLGNSIRIPTESYDDLLPVGQDERWDIFKKLHAYLEESFPLIYSTLRVTTINTYGLVFHWQGSNDSVKPLLLTAHQDVVPVDWSNEGQWIHQPYSGYYDGTWIWGRGSVDDKADLIAQLITVNSLIEAGFQPQRTIVLAFGFDEEASGTEGAGKLAVYLEERYGKNAFVMLLDEGGSYVLTGLSSSACASTVICLASQEGYAENVREGTIFALPGVSEKGYFDASIQIFTPGGHSSIPPHHTSIGLLSLLIVSLEANPYNPRLTRNGTAFAAAQCAVAHSPEGRLPPSLKELARRAMDPSDEIALEEFAKILFKAVPFFDILSRTTQAVDLISGGVKSNALPEQAEAIINHRIAEHSSTSEIHNHITDLVLPFAVMHNLSVHAFGKDVDSDYQDSELGKIVLSEAFYSTLEPSPVTPITDNHMYDVLSGTIKATLQSSSRYQADDVVVTPSLGLGNTDTRFYWNLTRNIFRYSHRGDKDDKYNGIHTINEAIRGESFIEQIRFFTRLILNMDEL</sequence>
<comment type="caution">
    <text evidence="9">The sequence shown here is derived from an EMBL/GenBank/DDBJ whole genome shotgun (WGS) entry which is preliminary data.</text>
</comment>
<dbReference type="PROSITE" id="PS00758">
    <property type="entry name" value="ARGE_DAPE_CPG2_1"/>
    <property type="match status" value="1"/>
</dbReference>
<dbReference type="InterPro" id="IPR011650">
    <property type="entry name" value="Peptidase_M20_dimer"/>
</dbReference>
<dbReference type="InterPro" id="IPR017141">
    <property type="entry name" value="Pept_M20_carboxypep"/>
</dbReference>
<reference evidence="9" key="1">
    <citation type="submission" date="2022-08" db="EMBL/GenBank/DDBJ databases">
        <authorList>
            <consortium name="DOE Joint Genome Institute"/>
            <person name="Min B."/>
            <person name="Riley R."/>
            <person name="Sierra-Patev S."/>
            <person name="Naranjo-Ortiz M."/>
            <person name="Looney B."/>
            <person name="Konkel Z."/>
            <person name="Slot J.C."/>
            <person name="Sakamoto Y."/>
            <person name="Steenwyk J.L."/>
            <person name="Rokas A."/>
            <person name="Carro J."/>
            <person name="Camarero S."/>
            <person name="Ferreira P."/>
            <person name="Molpeceres G."/>
            <person name="Ruiz-Duenas F.J."/>
            <person name="Serrano A."/>
            <person name="Henrissat B."/>
            <person name="Drula E."/>
            <person name="Hughes K.W."/>
            <person name="Mata J.L."/>
            <person name="Ishikawa N.K."/>
            <person name="Vargas-Isla R."/>
            <person name="Ushijima S."/>
            <person name="Smith C.A."/>
            <person name="Ahrendt S."/>
            <person name="Andreopoulos W."/>
            <person name="He G."/>
            <person name="Labutti K."/>
            <person name="Lipzen A."/>
            <person name="Ng V."/>
            <person name="Sandor L."/>
            <person name="Barry K."/>
            <person name="Martinez A.T."/>
            <person name="Xiao Y."/>
            <person name="Gibbons J.G."/>
            <person name="Terashima K."/>
            <person name="Hibbett D.S."/>
            <person name="Grigoriev I.V."/>
        </authorList>
    </citation>
    <scope>NUCLEOTIDE SEQUENCE</scope>
    <source>
        <strain evidence="9">TFB7829</strain>
    </source>
</reference>
<dbReference type="PIRSF" id="PIRSF037217">
    <property type="entry name" value="Carboxypeptidase_S"/>
    <property type="match status" value="1"/>
</dbReference>
<organism evidence="9 10">
    <name type="scientific">Lentinula detonsa</name>
    <dbReference type="NCBI Taxonomy" id="2804962"/>
    <lineage>
        <taxon>Eukaryota</taxon>
        <taxon>Fungi</taxon>
        <taxon>Dikarya</taxon>
        <taxon>Basidiomycota</taxon>
        <taxon>Agaricomycotina</taxon>
        <taxon>Agaricomycetes</taxon>
        <taxon>Agaricomycetidae</taxon>
        <taxon>Agaricales</taxon>
        <taxon>Marasmiineae</taxon>
        <taxon>Omphalotaceae</taxon>
        <taxon>Lentinula</taxon>
    </lineage>
</organism>
<dbReference type="EMBL" id="MU802083">
    <property type="protein sequence ID" value="KAJ3981996.1"/>
    <property type="molecule type" value="Genomic_DNA"/>
</dbReference>
<feature type="binding site" evidence="7">
    <location>
        <position position="191"/>
    </location>
    <ligand>
        <name>Zn(2+)</name>
        <dbReference type="ChEBI" id="CHEBI:29105"/>
        <label>1</label>
    </ligand>
</feature>
<dbReference type="Gene3D" id="3.30.70.360">
    <property type="match status" value="1"/>
</dbReference>
<dbReference type="PANTHER" id="PTHR45962:SF1">
    <property type="entry name" value="N-FATTY-ACYL-AMINO ACID SYNTHASE_HYDROLASE PM20D1"/>
    <property type="match status" value="1"/>
</dbReference>
<evidence type="ECO:0000256" key="5">
    <source>
        <dbReference type="ARBA" id="ARBA00022833"/>
    </source>
</evidence>
<feature type="binding site" evidence="7">
    <location>
        <position position="226"/>
    </location>
    <ligand>
        <name>Zn(2+)</name>
        <dbReference type="ChEBI" id="CHEBI:29105"/>
        <label>1</label>
    </ligand>
</feature>
<evidence type="ECO:0000259" key="8">
    <source>
        <dbReference type="Pfam" id="PF07687"/>
    </source>
</evidence>
<comment type="similarity">
    <text evidence="1">Belongs to the peptidase M20A family.</text>
</comment>
<dbReference type="GO" id="GO:0046872">
    <property type="term" value="F:metal ion binding"/>
    <property type="evidence" value="ECO:0007669"/>
    <property type="project" value="UniProtKB-KW"/>
</dbReference>
<keyword evidence="2" id="KW-0645">Protease</keyword>
<evidence type="ECO:0000256" key="3">
    <source>
        <dbReference type="ARBA" id="ARBA00022723"/>
    </source>
</evidence>
<feature type="binding site" evidence="7">
    <location>
        <position position="156"/>
    </location>
    <ligand>
        <name>Zn(2+)</name>
        <dbReference type="ChEBI" id="CHEBI:29105"/>
        <label>2</label>
    </ligand>
</feature>
<accession>A0AA38PUN8</accession>
<feature type="active site" description="Proton acceptor" evidence="6">
    <location>
        <position position="225"/>
    </location>
</feature>
<dbReference type="GO" id="GO:0004181">
    <property type="term" value="F:metallocarboxypeptidase activity"/>
    <property type="evidence" value="ECO:0007669"/>
    <property type="project" value="InterPro"/>
</dbReference>
<dbReference type="InterPro" id="IPR002933">
    <property type="entry name" value="Peptidase_M20"/>
</dbReference>
<evidence type="ECO:0000256" key="1">
    <source>
        <dbReference type="ARBA" id="ARBA00006247"/>
    </source>
</evidence>
<dbReference type="GO" id="GO:0000328">
    <property type="term" value="C:fungal-type vacuole lumen"/>
    <property type="evidence" value="ECO:0007669"/>
    <property type="project" value="TreeGrafter"/>
</dbReference>
<evidence type="ECO:0000256" key="7">
    <source>
        <dbReference type="PIRSR" id="PIRSR037217-2"/>
    </source>
</evidence>
<dbReference type="InterPro" id="IPR047177">
    <property type="entry name" value="Pept_M20A"/>
</dbReference>
<gene>
    <name evidence="9" type="ORF">F5890DRAFT_1532332</name>
</gene>
<evidence type="ECO:0000313" key="9">
    <source>
        <dbReference type="EMBL" id="KAJ3981996.1"/>
    </source>
</evidence>
<dbReference type="PROSITE" id="PS00759">
    <property type="entry name" value="ARGE_DAPE_CPG2_2"/>
    <property type="match status" value="1"/>
</dbReference>
<dbReference type="Pfam" id="PF07687">
    <property type="entry name" value="M20_dimer"/>
    <property type="match status" value="1"/>
</dbReference>
<feature type="binding site" evidence="7">
    <location>
        <position position="191"/>
    </location>
    <ligand>
        <name>Zn(2+)</name>
        <dbReference type="ChEBI" id="CHEBI:29105"/>
        <label>2</label>
    </ligand>
</feature>
<dbReference type="SUPFAM" id="SSF55031">
    <property type="entry name" value="Bacterial exopeptidase dimerisation domain"/>
    <property type="match status" value="1"/>
</dbReference>
<dbReference type="CDD" id="cd05674">
    <property type="entry name" value="M20_yscS"/>
    <property type="match status" value="1"/>
</dbReference>
<dbReference type="InterPro" id="IPR001261">
    <property type="entry name" value="ArgE/DapE_CS"/>
</dbReference>
<evidence type="ECO:0000313" key="10">
    <source>
        <dbReference type="Proteomes" id="UP001163850"/>
    </source>
</evidence>
<keyword evidence="3 7" id="KW-0479">Metal-binding</keyword>
<dbReference type="Proteomes" id="UP001163850">
    <property type="component" value="Unassembled WGS sequence"/>
</dbReference>
<feature type="active site" evidence="6">
    <location>
        <position position="158"/>
    </location>
</feature>
<dbReference type="SUPFAM" id="SSF53187">
    <property type="entry name" value="Zn-dependent exopeptidases"/>
    <property type="match status" value="1"/>
</dbReference>
<dbReference type="GO" id="GO:0051603">
    <property type="term" value="P:proteolysis involved in protein catabolic process"/>
    <property type="evidence" value="ECO:0007669"/>
    <property type="project" value="TreeGrafter"/>
</dbReference>
<evidence type="ECO:0000256" key="4">
    <source>
        <dbReference type="ARBA" id="ARBA00022801"/>
    </source>
</evidence>
<dbReference type="Gene3D" id="3.40.630.10">
    <property type="entry name" value="Zn peptidases"/>
    <property type="match status" value="1"/>
</dbReference>
<feature type="binding site" evidence="7">
    <location>
        <position position="254"/>
    </location>
    <ligand>
        <name>Zn(2+)</name>
        <dbReference type="ChEBI" id="CHEBI:29105"/>
        <label>2</label>
    </ligand>
</feature>
<keyword evidence="4" id="KW-0378">Hydrolase</keyword>
<protein>
    <submittedName>
        <fullName evidence="9">Zn-dependent exopeptidase</fullName>
    </submittedName>
</protein>
<evidence type="ECO:0000256" key="2">
    <source>
        <dbReference type="ARBA" id="ARBA00022670"/>
    </source>
</evidence>
<dbReference type="AlphaFoldDB" id="A0AA38PUN8"/>
<dbReference type="InterPro" id="IPR036264">
    <property type="entry name" value="Bact_exopeptidase_dim_dom"/>
</dbReference>